<proteinExistence type="predicted"/>
<evidence type="ECO:0000313" key="2">
    <source>
        <dbReference type="Proteomes" id="UP000003042"/>
    </source>
</evidence>
<comment type="caution">
    <text evidence="1">The sequence shown here is derived from an EMBL/GenBank/DDBJ whole genome shotgun (WGS) entry which is preliminary data.</text>
</comment>
<accession>A0ABC9NP62</accession>
<name>A0ABC9NP62_ESCAT</name>
<reference evidence="1 2" key="1">
    <citation type="submission" date="2008-02" db="EMBL/GenBank/DDBJ databases">
        <title>Annotation of Escherichia albertii TW07627.</title>
        <authorList>
            <person name="Sutton G."/>
            <person name="Whittam T.S."/>
            <person name="Sebastian Y."/>
        </authorList>
    </citation>
    <scope>NUCLEOTIDE SEQUENCE [LARGE SCALE GENOMIC DNA]</scope>
    <source>
        <strain evidence="1 2">TW07627</strain>
    </source>
</reference>
<protein>
    <submittedName>
        <fullName evidence="1">Uncharacterized protein</fullName>
    </submittedName>
</protein>
<gene>
    <name evidence="1" type="ORF">ESCAB7627_2589</name>
</gene>
<dbReference type="Proteomes" id="UP000003042">
    <property type="component" value="Unassembled WGS sequence"/>
</dbReference>
<evidence type="ECO:0000313" key="1">
    <source>
        <dbReference type="EMBL" id="EDS92044.1"/>
    </source>
</evidence>
<dbReference type="EMBL" id="ABKX01000005">
    <property type="protein sequence ID" value="EDS92044.1"/>
    <property type="molecule type" value="Genomic_DNA"/>
</dbReference>
<sequence>MHSTRGNKKLTGAITPLSGFFTQVLPKQIVKINFSML</sequence>
<dbReference type="AlphaFoldDB" id="A0ABC9NP62"/>
<organism evidence="1 2">
    <name type="scientific">Escherichia albertii (strain TW07627)</name>
    <dbReference type="NCBI Taxonomy" id="502347"/>
    <lineage>
        <taxon>Bacteria</taxon>
        <taxon>Pseudomonadati</taxon>
        <taxon>Pseudomonadota</taxon>
        <taxon>Gammaproteobacteria</taxon>
        <taxon>Enterobacterales</taxon>
        <taxon>Enterobacteriaceae</taxon>
        <taxon>Escherichia</taxon>
    </lineage>
</organism>